<evidence type="ECO:0000313" key="3">
    <source>
        <dbReference type="Proteomes" id="UP000023067"/>
    </source>
</evidence>
<sequence>MKPLSIPVLVVVLAAAAGFGLTLAELVAARGGTIPITGWFTGVLELVLGGVLLVMGLPLRRYMKETAERAESGTFAPRRHQLDMITAFRTVTFARACAYTGSVVGGIHLGIAVQLGMSGTGTLAGAVLPTLFAAVAGLALAVLGVIVEHWGQLPPEDGEPSGESSPA</sequence>
<name>Z9JR02_9MICO</name>
<keyword evidence="1" id="KW-1133">Transmembrane helix</keyword>
<protein>
    <recommendedName>
        <fullName evidence="4">DUF3180 domain-containing protein</fullName>
    </recommendedName>
</protein>
<dbReference type="PATRIC" id="fig|396014.3.peg.2638"/>
<feature type="transmembrane region" description="Helical" evidence="1">
    <location>
        <begin position="123"/>
        <end position="147"/>
    </location>
</feature>
<proteinExistence type="predicted"/>
<dbReference type="STRING" id="396014.BF93_03045"/>
<feature type="transmembrane region" description="Helical" evidence="1">
    <location>
        <begin position="96"/>
        <end position="117"/>
    </location>
</feature>
<evidence type="ECO:0008006" key="4">
    <source>
        <dbReference type="Google" id="ProtNLM"/>
    </source>
</evidence>
<accession>Z9JR02</accession>
<evidence type="ECO:0000256" key="1">
    <source>
        <dbReference type="SAM" id="Phobius"/>
    </source>
</evidence>
<dbReference type="InterPro" id="IPR021517">
    <property type="entry name" value="DUF3180"/>
</dbReference>
<feature type="transmembrane region" description="Helical" evidence="1">
    <location>
        <begin position="34"/>
        <end position="59"/>
    </location>
</feature>
<dbReference type="eggNOG" id="ENOG5033CMQ">
    <property type="taxonomic scope" value="Bacteria"/>
</dbReference>
<comment type="caution">
    <text evidence="2">The sequence shown here is derived from an EMBL/GenBank/DDBJ whole genome shotgun (WGS) entry which is preliminary data.</text>
</comment>
<reference evidence="2 3" key="1">
    <citation type="submission" date="2014-02" db="EMBL/GenBank/DDBJ databases">
        <title>Genome sequence of Brachybacterium phenoliresistens strain W13A50.</title>
        <authorList>
            <person name="Wang X."/>
        </authorList>
    </citation>
    <scope>NUCLEOTIDE SEQUENCE [LARGE SCALE GENOMIC DNA]</scope>
    <source>
        <strain evidence="2 3">W13A50</strain>
    </source>
</reference>
<dbReference type="HOGENOM" id="CLU_123281_0_1_11"/>
<dbReference type="Pfam" id="PF11377">
    <property type="entry name" value="DUF3180"/>
    <property type="match status" value="1"/>
</dbReference>
<keyword evidence="1" id="KW-0472">Membrane</keyword>
<keyword evidence="3" id="KW-1185">Reference proteome</keyword>
<evidence type="ECO:0000313" key="2">
    <source>
        <dbReference type="EMBL" id="EWS80599.1"/>
    </source>
</evidence>
<organism evidence="2 3">
    <name type="scientific">Brachybacterium phenoliresistens</name>
    <dbReference type="NCBI Taxonomy" id="396014"/>
    <lineage>
        <taxon>Bacteria</taxon>
        <taxon>Bacillati</taxon>
        <taxon>Actinomycetota</taxon>
        <taxon>Actinomycetes</taxon>
        <taxon>Micrococcales</taxon>
        <taxon>Dermabacteraceae</taxon>
        <taxon>Brachybacterium</taxon>
    </lineage>
</organism>
<dbReference type="RefSeq" id="WP_038373251.1">
    <property type="nucleotide sequence ID" value="NZ_BAAAOW010000002.1"/>
</dbReference>
<dbReference type="OrthoDB" id="3257239at2"/>
<dbReference type="AlphaFoldDB" id="Z9JR02"/>
<gene>
    <name evidence="2" type="ORF">BF93_03045</name>
</gene>
<dbReference type="Proteomes" id="UP000023067">
    <property type="component" value="Unassembled WGS sequence"/>
</dbReference>
<dbReference type="EMBL" id="JDYK01000014">
    <property type="protein sequence ID" value="EWS80599.1"/>
    <property type="molecule type" value="Genomic_DNA"/>
</dbReference>
<keyword evidence="1" id="KW-0812">Transmembrane</keyword>